<dbReference type="EMBL" id="KN831969">
    <property type="protein sequence ID" value="KIO04743.1"/>
    <property type="molecule type" value="Genomic_DNA"/>
</dbReference>
<proteinExistence type="predicted"/>
<evidence type="ECO:0000313" key="2">
    <source>
        <dbReference type="EMBL" id="KIO04743.1"/>
    </source>
</evidence>
<dbReference type="Proteomes" id="UP000054217">
    <property type="component" value="Unassembled WGS sequence"/>
</dbReference>
<name>A0A0C3J6S9_PISTI</name>
<dbReference type="OrthoDB" id="3054702at2759"/>
<dbReference type="STRING" id="870435.A0A0C3J6S9"/>
<accession>A0A0C3J6S9</accession>
<evidence type="ECO:0000256" key="1">
    <source>
        <dbReference type="SAM" id="MobiDB-lite"/>
    </source>
</evidence>
<gene>
    <name evidence="2" type="ORF">M404DRAFT_52717</name>
</gene>
<reference evidence="2 3" key="1">
    <citation type="submission" date="2014-04" db="EMBL/GenBank/DDBJ databases">
        <authorList>
            <consortium name="DOE Joint Genome Institute"/>
            <person name="Kuo A."/>
            <person name="Kohler A."/>
            <person name="Costa M.D."/>
            <person name="Nagy L.G."/>
            <person name="Floudas D."/>
            <person name="Copeland A."/>
            <person name="Barry K.W."/>
            <person name="Cichocki N."/>
            <person name="Veneault-Fourrey C."/>
            <person name="LaButti K."/>
            <person name="Lindquist E.A."/>
            <person name="Lipzen A."/>
            <person name="Lundell T."/>
            <person name="Morin E."/>
            <person name="Murat C."/>
            <person name="Sun H."/>
            <person name="Tunlid A."/>
            <person name="Henrissat B."/>
            <person name="Grigoriev I.V."/>
            <person name="Hibbett D.S."/>
            <person name="Martin F."/>
            <person name="Nordberg H.P."/>
            <person name="Cantor M.N."/>
            <person name="Hua S.X."/>
        </authorList>
    </citation>
    <scope>NUCLEOTIDE SEQUENCE [LARGE SCALE GENOMIC DNA]</scope>
    <source>
        <strain evidence="2 3">Marx 270</strain>
    </source>
</reference>
<feature type="non-terminal residue" evidence="2">
    <location>
        <position position="372"/>
    </location>
</feature>
<dbReference type="InParanoid" id="A0A0C3J6S9"/>
<dbReference type="HOGENOM" id="CLU_035202_0_0_1"/>
<sequence>LVRSQQLHTCSRATCLRVTCDRLICKRRAPWPLSDDDYVDERGNWGPRRTHGYINAYCPALLTTMRCNNDLKINTNGADTKDMAFYITAYATKKQKKSHNLSALMASALPYHMNNLKYDDVHECNRLLIYRCINVINREAELSGPQVVSYLMGYGDTFTSHNYAALYTGPLFSTIKALYPEFAVEATERYAYQSKSGEEECTDGDDNNDVIMLLCSRRGELYTCSQMQDYLQHGAELDNVSLLAFVCDTWEEQYTPCDKDSNQRTSHTRGQPAHMRSPYHEDHPKAQSHRRVCRAKGHNTLPQIVGPWLPRQDDSSTYDFYCACMLALLKPWRIAADLKGRDEEWSAAFEHMEASCTPWATRVLAGLQYYYD</sequence>
<protein>
    <submittedName>
        <fullName evidence="2">Uncharacterized protein</fullName>
    </submittedName>
</protein>
<feature type="non-terminal residue" evidence="2">
    <location>
        <position position="1"/>
    </location>
</feature>
<dbReference type="AlphaFoldDB" id="A0A0C3J6S9"/>
<organism evidence="2 3">
    <name type="scientific">Pisolithus tinctorius Marx 270</name>
    <dbReference type="NCBI Taxonomy" id="870435"/>
    <lineage>
        <taxon>Eukaryota</taxon>
        <taxon>Fungi</taxon>
        <taxon>Dikarya</taxon>
        <taxon>Basidiomycota</taxon>
        <taxon>Agaricomycotina</taxon>
        <taxon>Agaricomycetes</taxon>
        <taxon>Agaricomycetidae</taxon>
        <taxon>Boletales</taxon>
        <taxon>Sclerodermatineae</taxon>
        <taxon>Pisolithaceae</taxon>
        <taxon>Pisolithus</taxon>
    </lineage>
</organism>
<keyword evidence="3" id="KW-1185">Reference proteome</keyword>
<evidence type="ECO:0000313" key="3">
    <source>
        <dbReference type="Proteomes" id="UP000054217"/>
    </source>
</evidence>
<reference evidence="3" key="2">
    <citation type="submission" date="2015-01" db="EMBL/GenBank/DDBJ databases">
        <title>Evolutionary Origins and Diversification of the Mycorrhizal Mutualists.</title>
        <authorList>
            <consortium name="DOE Joint Genome Institute"/>
            <consortium name="Mycorrhizal Genomics Consortium"/>
            <person name="Kohler A."/>
            <person name="Kuo A."/>
            <person name="Nagy L.G."/>
            <person name="Floudas D."/>
            <person name="Copeland A."/>
            <person name="Barry K.W."/>
            <person name="Cichocki N."/>
            <person name="Veneault-Fourrey C."/>
            <person name="LaButti K."/>
            <person name="Lindquist E.A."/>
            <person name="Lipzen A."/>
            <person name="Lundell T."/>
            <person name="Morin E."/>
            <person name="Murat C."/>
            <person name="Riley R."/>
            <person name="Ohm R."/>
            <person name="Sun H."/>
            <person name="Tunlid A."/>
            <person name="Henrissat B."/>
            <person name="Grigoriev I.V."/>
            <person name="Hibbett D.S."/>
            <person name="Martin F."/>
        </authorList>
    </citation>
    <scope>NUCLEOTIDE SEQUENCE [LARGE SCALE GENOMIC DNA]</scope>
    <source>
        <strain evidence="3">Marx 270</strain>
    </source>
</reference>
<feature type="region of interest" description="Disordered" evidence="1">
    <location>
        <begin position="258"/>
        <end position="283"/>
    </location>
</feature>